<dbReference type="PROSITE" id="PS50181">
    <property type="entry name" value="FBOX"/>
    <property type="match status" value="1"/>
</dbReference>
<dbReference type="Proteomes" id="UP000038045">
    <property type="component" value="Unplaced"/>
</dbReference>
<dbReference type="Gene3D" id="1.20.1280.50">
    <property type="match status" value="1"/>
</dbReference>
<dbReference type="CDD" id="cd09917">
    <property type="entry name" value="F-box_SF"/>
    <property type="match status" value="1"/>
</dbReference>
<feature type="domain" description="F-box" evidence="1">
    <location>
        <begin position="1"/>
        <end position="47"/>
    </location>
</feature>
<name>A0A0N4Z1Q6_PARTI</name>
<dbReference type="AlphaFoldDB" id="A0A0N4Z1Q6"/>
<protein>
    <submittedName>
        <fullName evidence="3">F-box domain-containing protein</fullName>
    </submittedName>
</protein>
<dbReference type="InterPro" id="IPR001810">
    <property type="entry name" value="F-box_dom"/>
</dbReference>
<dbReference type="Pfam" id="PF00646">
    <property type="entry name" value="F-box"/>
    <property type="match status" value="1"/>
</dbReference>
<dbReference type="InterPro" id="IPR036047">
    <property type="entry name" value="F-box-like_dom_sf"/>
</dbReference>
<evidence type="ECO:0000313" key="3">
    <source>
        <dbReference type="WBParaSite" id="PTRK_0000080200.1"/>
    </source>
</evidence>
<sequence>MELSLLPDEALAHIMQFLDWHTLQNARLVSRKFFDVIESNNRHMQKPKVSVMHISSTNEENIGEQVRAVFVIKDNKITTSSNVSIQKRPKVISLNIIELKYLLRRMDLFLIDQLYINIRGNSEIFDILNMYITSKTVVNDLCIDIMNSPVFNSFMKFFTNLKRIHQIYFHNLCFGSQDIPTDISLPKIPMLKRFCISESKCTKFINSRMIGNLFINFPNINEVLFHSERCDFNLEIVNTIQRRQKYDERGACFHKNISLISFFTPNPDPIQEYDKYFKNNINYLLESYYGFPQNEISFLVASSLCSHCNKKDLISFAFIAKYRSACRDCTYHVNSMEVD</sequence>
<dbReference type="WBParaSite" id="PTRK_0000080200.1">
    <property type="protein sequence ID" value="PTRK_0000080200.1"/>
    <property type="gene ID" value="PTRK_0000080200"/>
</dbReference>
<evidence type="ECO:0000259" key="1">
    <source>
        <dbReference type="PROSITE" id="PS50181"/>
    </source>
</evidence>
<accession>A0A0N4Z1Q6</accession>
<reference evidence="3" key="1">
    <citation type="submission" date="2017-02" db="UniProtKB">
        <authorList>
            <consortium name="WormBaseParasite"/>
        </authorList>
    </citation>
    <scope>IDENTIFICATION</scope>
</reference>
<dbReference type="SUPFAM" id="SSF81383">
    <property type="entry name" value="F-box domain"/>
    <property type="match status" value="1"/>
</dbReference>
<organism evidence="2 3">
    <name type="scientific">Parastrongyloides trichosuri</name>
    <name type="common">Possum-specific nematode worm</name>
    <dbReference type="NCBI Taxonomy" id="131310"/>
    <lineage>
        <taxon>Eukaryota</taxon>
        <taxon>Metazoa</taxon>
        <taxon>Ecdysozoa</taxon>
        <taxon>Nematoda</taxon>
        <taxon>Chromadorea</taxon>
        <taxon>Rhabditida</taxon>
        <taxon>Tylenchina</taxon>
        <taxon>Panagrolaimomorpha</taxon>
        <taxon>Strongyloidoidea</taxon>
        <taxon>Strongyloididae</taxon>
        <taxon>Parastrongyloides</taxon>
    </lineage>
</organism>
<keyword evidence="2" id="KW-1185">Reference proteome</keyword>
<evidence type="ECO:0000313" key="2">
    <source>
        <dbReference type="Proteomes" id="UP000038045"/>
    </source>
</evidence>
<dbReference type="SMART" id="SM00256">
    <property type="entry name" value="FBOX"/>
    <property type="match status" value="1"/>
</dbReference>
<proteinExistence type="predicted"/>